<name>T1CXQ0_9ZZZZ</name>
<feature type="non-terminal residue" evidence="1">
    <location>
        <position position="1"/>
    </location>
</feature>
<dbReference type="InterPro" id="IPR011330">
    <property type="entry name" value="Glyco_hydro/deAcase_b/a-brl"/>
</dbReference>
<evidence type="ECO:0000313" key="1">
    <source>
        <dbReference type="EMBL" id="EQD74064.1"/>
    </source>
</evidence>
<gene>
    <name evidence="1" type="ORF">B1A_04638</name>
</gene>
<proteinExistence type="predicted"/>
<evidence type="ECO:0008006" key="2">
    <source>
        <dbReference type="Google" id="ProtNLM"/>
    </source>
</evidence>
<dbReference type="EMBL" id="AUZX01003376">
    <property type="protein sequence ID" value="EQD74064.1"/>
    <property type="molecule type" value="Genomic_DNA"/>
</dbReference>
<dbReference type="InterPro" id="IPR027291">
    <property type="entry name" value="Glyco_hydro_38_N_sf"/>
</dbReference>
<comment type="caution">
    <text evidence="1">The sequence shown here is derived from an EMBL/GenBank/DDBJ whole genome shotgun (WGS) entry which is preliminary data.</text>
</comment>
<sequence length="164" mass="18112">ESMIELDGYLKGFERASPTLTANFINAVRAGTMGLDGTYCNELTGLCRPQELISWLDYAHQLQVRYGLKINSAMLCDVPGVTWGAVPVLADAGIKYFFWGPNAHTHVGFVHNFNGRAFYWLSPSGKQKIMVWQVANQGYGSPWFSGGHPSVAPLVCRLEPPFSL</sequence>
<organism evidence="1">
    <name type="scientific">mine drainage metagenome</name>
    <dbReference type="NCBI Taxonomy" id="410659"/>
    <lineage>
        <taxon>unclassified sequences</taxon>
        <taxon>metagenomes</taxon>
        <taxon>ecological metagenomes</taxon>
    </lineage>
</organism>
<protein>
    <recommendedName>
        <fullName evidence="2">Alpha-mannosidase</fullName>
    </recommendedName>
</protein>
<reference evidence="1" key="2">
    <citation type="journal article" date="2014" name="ISME J.">
        <title>Microbial stratification in low pH oxic and suboxic macroscopic growths along an acid mine drainage.</title>
        <authorList>
            <person name="Mendez-Garcia C."/>
            <person name="Mesa V."/>
            <person name="Sprenger R.R."/>
            <person name="Richter M."/>
            <person name="Diez M.S."/>
            <person name="Solano J."/>
            <person name="Bargiela R."/>
            <person name="Golyshina O.V."/>
            <person name="Manteca A."/>
            <person name="Ramos J.L."/>
            <person name="Gallego J.R."/>
            <person name="Llorente I."/>
            <person name="Martins Dos Santos V.A."/>
            <person name="Jensen O.N."/>
            <person name="Pelaez A.I."/>
            <person name="Sanchez J."/>
            <person name="Ferrer M."/>
        </authorList>
    </citation>
    <scope>NUCLEOTIDE SEQUENCE</scope>
</reference>
<dbReference type="AlphaFoldDB" id="T1CXQ0"/>
<accession>T1CXQ0</accession>
<dbReference type="SUPFAM" id="SSF88713">
    <property type="entry name" value="Glycoside hydrolase/deacetylase"/>
    <property type="match status" value="1"/>
</dbReference>
<reference evidence="1" key="1">
    <citation type="submission" date="2013-08" db="EMBL/GenBank/DDBJ databases">
        <authorList>
            <person name="Mendez C."/>
            <person name="Richter M."/>
            <person name="Ferrer M."/>
            <person name="Sanchez J."/>
        </authorList>
    </citation>
    <scope>NUCLEOTIDE SEQUENCE</scope>
</reference>
<dbReference type="GO" id="GO:0005975">
    <property type="term" value="P:carbohydrate metabolic process"/>
    <property type="evidence" value="ECO:0007669"/>
    <property type="project" value="InterPro"/>
</dbReference>
<dbReference type="Gene3D" id="3.20.110.10">
    <property type="entry name" value="Glycoside hydrolase 38, N terminal domain"/>
    <property type="match status" value="1"/>
</dbReference>